<dbReference type="InterPro" id="IPR041679">
    <property type="entry name" value="DNA2/NAM7-like_C"/>
</dbReference>
<dbReference type="PANTHER" id="PTHR10887:SF530">
    <property type="entry name" value="SUPERFAMILY I DNA HELICASES"/>
    <property type="match status" value="1"/>
</dbReference>
<evidence type="ECO:0000259" key="2">
    <source>
        <dbReference type="Pfam" id="PF13087"/>
    </source>
</evidence>
<dbReference type="RefSeq" id="WP_130135684.1">
    <property type="nucleotide sequence ID" value="NZ_RQTE01000219.1"/>
</dbReference>
<accession>A0A4V2DWA6</accession>
<gene>
    <name evidence="4" type="ORF">EIG99_10360</name>
</gene>
<dbReference type="EMBL" id="RQTE01000219">
    <property type="protein sequence ID" value="RZI00842.1"/>
    <property type="molecule type" value="Genomic_DNA"/>
</dbReference>
<dbReference type="Pfam" id="PF13087">
    <property type="entry name" value="AAA_12"/>
    <property type="match status" value="1"/>
</dbReference>
<dbReference type="SUPFAM" id="SSF52540">
    <property type="entry name" value="P-loop containing nucleoside triphosphate hydrolases"/>
    <property type="match status" value="1"/>
</dbReference>
<dbReference type="PANTHER" id="PTHR10887">
    <property type="entry name" value="DNA2/NAM7 HELICASE FAMILY"/>
    <property type="match status" value="1"/>
</dbReference>
<dbReference type="SUPFAM" id="SSF52980">
    <property type="entry name" value="Restriction endonuclease-like"/>
    <property type="match status" value="1"/>
</dbReference>
<evidence type="ECO:0000259" key="3">
    <source>
        <dbReference type="Pfam" id="PF18741"/>
    </source>
</evidence>
<sequence length="1691" mass="195166">NYSLVQNDFPLIKNIQLLNEGEEELRDLKIKIYSLSGSIYEYIKDIPVIEAENELNIADPEVEYNYDYYRNVVERIKTNFFVEIFNDNDETIYKKSFVLNVLPYQHWLGTFIYPQLTCAYIIPNDNKVKEIISKASVKLNEWTADPSFDGYQSESNEKVRLQAAAIYAAIQQENIAYINPPASFERFGQKIRYPEEILQFKNGTCLDLSFLFASCLEAVGIHPLVIITKGHAFTGFWLQDKNFTETYITDYATLYKRLAKGTQELEVFETTAVVNGKNFSFEDAVVIGHRHLIDAFNFEGLVDITSGRQNGIQPVMTSISSSDFIMNDFGEREQTTVAPNQIIEQYQDLEYKVNPLEKTDIWSRNLLDLTLRNPMINFRMNQSSLQLMVYDIASLEDEMASYENFRIIEKPESVKASESVKSIYNSRDLESKFKDMIDADFKENRIRSFVTDYMLEKQLKSIYRKARTNLEENGSNSLFLAIGFLKWCDASSTDKTYRAPIILLPLSIEKKSASNRFTLELSEDEPQLNVTLVEYLYQKFDIDLRYLIDLPKDEKGIDIPLLFSSIRKSIMNKEGWDIEEIAVISNFSFSKFVMWNDLQNRKEEISANKNVDALIKGNYKIDRELESIDARDLEKTKGLNTINTGSTVDASQLEAIKASENSSFVLHGPPGTGKSQTITNMIIHNLSRGKKILFVAEKRAALNVVNDRLSKLGLEDFTLELHSNKTKKTMFLNKLEKSISNEHMTDSTNMEDKSELLYKIKNDLSEYVEELHKIRETGFSLYELIQEFEGYKSIDDQINISNSVVKNLKEKDIDRIKDITRVIDGIAVQLKFPIDKHPLRNLQMEKYSISKKDQYLDLIDEVSTLTHQLEASEYIKNLEDVYEIERIIKVANSYDLKETLNNNFYHLYKNVELSKAFNFAESKLLKYRSIRKYLLNKYDEKVLGVNGRKLKEDYLEVKSKFGLFKQKKLKNVTSYLENLLRDYRELSNEEFEKDVDNIIEYHDMHKNIDDISENLHESFGDSWEGRDTDLEKLSKKVAFAEKHQIYNLSDTDKEKLSTLLKLKLEDFEQFQNLSNNVEKLLADFKILETDFGYNNADLTNQTKLSEFAADLDTTLDGMKDFKNWALLNEKFAQIDNLLETDVKNQYMSVSSNYTLETLILKSLVEKLIRINFASNEVLDSFNGFEIEEKIKILKDKVDEFNKLSIINAKNKVIENLYDKKQDDAYEAEFLTIQKAIRSKGRGQSIRSIFNKTANVIQDIFPVMLMSPLSIAQYIDPQFPKFDLVIFDEASQIPTDIAVGAISRGKQCIVVGDPKQMPPTTFFGSNTLDEDNLDIEDLESLLDDCLAANFPEKHLLYHYRSNHESLIHFSNTAYYDSALKTYPSPDALSSKVSFRNAKGEYRRGSLRNNEKEATEVVKILINHLKQDNDESIGVVTFNIQQQNLIEDMLNAELVKHKELDTKNTNAKEPIFIKNLENVQGDERDIIVFSTTFGPDEKGKMTMNFGPLNNQGGWRRLNVAVTRARNEMIVVTSFDPEDINLARTKADGVMGLKRFLEFARNPEIIPPITKHQTYESDSIVKSIQKHLKEKGYESKINLGNSELKVDIAVQNPNDDKDFILGVLIDGENYFNGKTANDRNIIQPSVLNHLGWDLFRIWSIDWYEDKDLVLDRLDKELDLLMKGNEKAEQTENES</sequence>
<evidence type="ECO:0000313" key="5">
    <source>
        <dbReference type="Proteomes" id="UP000293854"/>
    </source>
</evidence>
<dbReference type="InterPro" id="IPR041677">
    <property type="entry name" value="DNA2/NAM7_AAA_11"/>
</dbReference>
<dbReference type="InterPro" id="IPR011335">
    <property type="entry name" value="Restrct_endonuc-II-like"/>
</dbReference>
<protein>
    <submittedName>
        <fullName evidence="4">DUF4011 domain-containing protein</fullName>
    </submittedName>
</protein>
<dbReference type="InterPro" id="IPR045055">
    <property type="entry name" value="DNA2/NAM7-like"/>
</dbReference>
<feature type="domain" description="DNA2/NAM7 helicase-like C-terminal" evidence="2">
    <location>
        <begin position="1339"/>
        <end position="1531"/>
    </location>
</feature>
<feature type="domain" description="DNA2/NAM7 helicase helicase" evidence="1">
    <location>
        <begin position="648"/>
        <end position="777"/>
    </location>
</feature>
<reference evidence="4 5" key="1">
    <citation type="submission" date="2018-11" db="EMBL/GenBank/DDBJ databases">
        <title>Genomic profiling of Staphylococcus species from a Poultry farm system in KwaZulu-Natal, South Africa.</title>
        <authorList>
            <person name="Amoako D.G."/>
            <person name="Somboro A.M."/>
            <person name="Abia A.L.K."/>
            <person name="Bester L.A."/>
            <person name="Essack S.Y."/>
        </authorList>
    </citation>
    <scope>NUCLEOTIDE SEQUENCE [LARGE SCALE GENOMIC DNA]</scope>
    <source>
        <strain evidence="4 5">SA11</strain>
    </source>
</reference>
<dbReference type="Gene3D" id="3.10.620.30">
    <property type="match status" value="1"/>
</dbReference>
<dbReference type="CDD" id="cd18808">
    <property type="entry name" value="SF1_C_Upf1"/>
    <property type="match status" value="1"/>
</dbReference>
<dbReference type="Pfam" id="PF13086">
    <property type="entry name" value="AAA_11"/>
    <property type="match status" value="2"/>
</dbReference>
<feature type="non-terminal residue" evidence="4">
    <location>
        <position position="1"/>
    </location>
</feature>
<dbReference type="InterPro" id="IPR049468">
    <property type="entry name" value="Restrct_endonuc-II-like_dom"/>
</dbReference>
<evidence type="ECO:0000313" key="4">
    <source>
        <dbReference type="EMBL" id="RZI00842.1"/>
    </source>
</evidence>
<organism evidence="4 5">
    <name type="scientific">Staphylococcus condimenti</name>
    <dbReference type="NCBI Taxonomy" id="70255"/>
    <lineage>
        <taxon>Bacteria</taxon>
        <taxon>Bacillati</taxon>
        <taxon>Bacillota</taxon>
        <taxon>Bacilli</taxon>
        <taxon>Bacillales</taxon>
        <taxon>Staphylococcaceae</taxon>
        <taxon>Staphylococcus</taxon>
    </lineage>
</organism>
<proteinExistence type="predicted"/>
<feature type="domain" description="Restriction endonuclease type II-like" evidence="3">
    <location>
        <begin position="1579"/>
        <end position="1674"/>
    </location>
</feature>
<dbReference type="Pfam" id="PF18741">
    <property type="entry name" value="MTES_1575"/>
    <property type="match status" value="1"/>
</dbReference>
<dbReference type="Proteomes" id="UP000293854">
    <property type="component" value="Unassembled WGS sequence"/>
</dbReference>
<feature type="domain" description="DNA2/NAM7 helicase helicase" evidence="1">
    <location>
        <begin position="1182"/>
        <end position="1321"/>
    </location>
</feature>
<dbReference type="InterPro" id="IPR047187">
    <property type="entry name" value="SF1_C_Upf1"/>
</dbReference>
<dbReference type="InterPro" id="IPR027417">
    <property type="entry name" value="P-loop_NTPase"/>
</dbReference>
<comment type="caution">
    <text evidence="4">The sequence shown here is derived from an EMBL/GenBank/DDBJ whole genome shotgun (WGS) entry which is preliminary data.</text>
</comment>
<dbReference type="FunFam" id="3.40.50.300:FF:002063">
    <property type="entry name" value="DNA helicase related protein"/>
    <property type="match status" value="1"/>
</dbReference>
<dbReference type="InterPro" id="IPR025103">
    <property type="entry name" value="DUF4011"/>
</dbReference>
<evidence type="ECO:0000259" key="1">
    <source>
        <dbReference type="Pfam" id="PF13086"/>
    </source>
</evidence>
<dbReference type="Pfam" id="PF13195">
    <property type="entry name" value="DUF4011"/>
    <property type="match status" value="1"/>
</dbReference>
<dbReference type="GO" id="GO:0004386">
    <property type="term" value="F:helicase activity"/>
    <property type="evidence" value="ECO:0007669"/>
    <property type="project" value="InterPro"/>
</dbReference>
<dbReference type="Gene3D" id="3.40.50.300">
    <property type="entry name" value="P-loop containing nucleotide triphosphate hydrolases"/>
    <property type="match status" value="3"/>
</dbReference>
<name>A0A4V2DWA6_9STAP</name>